<dbReference type="STRING" id="669874.A0A1E4TV84"/>
<dbReference type="SUPFAM" id="SSF48403">
    <property type="entry name" value="Ankyrin repeat"/>
    <property type="match status" value="1"/>
</dbReference>
<name>A0A1E4TV84_PACTA</name>
<dbReference type="Gene3D" id="1.25.40.20">
    <property type="entry name" value="Ankyrin repeat-containing domain"/>
    <property type="match status" value="2"/>
</dbReference>
<feature type="repeat" description="ANK" evidence="3">
    <location>
        <begin position="495"/>
        <end position="527"/>
    </location>
</feature>
<feature type="domain" description="GP-PDE" evidence="6">
    <location>
        <begin position="766"/>
        <end position="1067"/>
    </location>
</feature>
<feature type="domain" description="SPX" evidence="5">
    <location>
        <begin position="1"/>
        <end position="158"/>
    </location>
</feature>
<dbReference type="GO" id="GO:0006629">
    <property type="term" value="P:lipid metabolic process"/>
    <property type="evidence" value="ECO:0007669"/>
    <property type="project" value="InterPro"/>
</dbReference>
<dbReference type="SMART" id="SM00248">
    <property type="entry name" value="ANK"/>
    <property type="match status" value="7"/>
</dbReference>
<evidence type="ECO:0008006" key="9">
    <source>
        <dbReference type="Google" id="ProtNLM"/>
    </source>
</evidence>
<dbReference type="GO" id="GO:0008081">
    <property type="term" value="F:phosphoric diester hydrolase activity"/>
    <property type="evidence" value="ECO:0007669"/>
    <property type="project" value="InterPro"/>
</dbReference>
<feature type="repeat" description="ANK" evidence="3">
    <location>
        <begin position="354"/>
        <end position="377"/>
    </location>
</feature>
<dbReference type="Gene3D" id="3.20.20.190">
    <property type="entry name" value="Phosphatidylinositol (PI) phosphodiesterase"/>
    <property type="match status" value="1"/>
</dbReference>
<dbReference type="AlphaFoldDB" id="A0A1E4TV84"/>
<reference evidence="8" key="1">
    <citation type="submission" date="2016-05" db="EMBL/GenBank/DDBJ databases">
        <title>Comparative genomics of biotechnologically important yeasts.</title>
        <authorList>
            <consortium name="DOE Joint Genome Institute"/>
            <person name="Riley R."/>
            <person name="Haridas S."/>
            <person name="Wolfe K.H."/>
            <person name="Lopes M.R."/>
            <person name="Hittinger C.T."/>
            <person name="Goker M."/>
            <person name="Salamov A."/>
            <person name="Wisecaver J."/>
            <person name="Long T.M."/>
            <person name="Aerts A.L."/>
            <person name="Barry K."/>
            <person name="Choi C."/>
            <person name="Clum A."/>
            <person name="Coughlan A.Y."/>
            <person name="Deshpande S."/>
            <person name="Douglass A.P."/>
            <person name="Hanson S.J."/>
            <person name="Klenk H.-P."/>
            <person name="Labutti K."/>
            <person name="Lapidus A."/>
            <person name="Lindquist E."/>
            <person name="Lipzen A."/>
            <person name="Meier-Kolthoff J.P."/>
            <person name="Ohm R.A."/>
            <person name="Otillar R.P."/>
            <person name="Pangilinan J."/>
            <person name="Peng Y."/>
            <person name="Rokas A."/>
            <person name="Rosa C.A."/>
            <person name="Scheuner C."/>
            <person name="Sibirny A.A."/>
            <person name="Slot J.C."/>
            <person name="Stielow J.B."/>
            <person name="Sun H."/>
            <person name="Kurtzman C.P."/>
            <person name="Blackwell M."/>
            <person name="Grigoriev I.V."/>
            <person name="Jeffries T.W."/>
        </authorList>
    </citation>
    <scope>NUCLEOTIDE SEQUENCE [LARGE SCALE GENOMIC DNA]</scope>
    <source>
        <strain evidence="8">NRRL Y-2460</strain>
    </source>
</reference>
<keyword evidence="8" id="KW-1185">Reference proteome</keyword>
<evidence type="ECO:0000256" key="2">
    <source>
        <dbReference type="ARBA" id="ARBA00023043"/>
    </source>
</evidence>
<evidence type="ECO:0000256" key="3">
    <source>
        <dbReference type="PROSITE-ProRule" id="PRU00023"/>
    </source>
</evidence>
<dbReference type="Pfam" id="PF12796">
    <property type="entry name" value="Ank_2"/>
    <property type="match status" value="2"/>
</dbReference>
<dbReference type="GO" id="GO:0005634">
    <property type="term" value="C:nucleus"/>
    <property type="evidence" value="ECO:0007669"/>
    <property type="project" value="EnsemblFungi"/>
</dbReference>
<dbReference type="Pfam" id="PF25329">
    <property type="entry name" value="C2_GDE1"/>
    <property type="match status" value="1"/>
</dbReference>
<dbReference type="GO" id="GO:0000425">
    <property type="term" value="P:pexophagy"/>
    <property type="evidence" value="ECO:0007669"/>
    <property type="project" value="EnsemblFungi"/>
</dbReference>
<keyword evidence="1" id="KW-0677">Repeat</keyword>
<accession>A0A1E4TV84</accession>
<dbReference type="PANTHER" id="PTHR24198:SF165">
    <property type="entry name" value="ANKYRIN REPEAT-CONTAINING PROTEIN-RELATED"/>
    <property type="match status" value="1"/>
</dbReference>
<dbReference type="InterPro" id="IPR036770">
    <property type="entry name" value="Ankyrin_rpt-contain_sf"/>
</dbReference>
<evidence type="ECO:0000313" key="8">
    <source>
        <dbReference type="Proteomes" id="UP000094236"/>
    </source>
</evidence>
<dbReference type="InterPro" id="IPR030395">
    <property type="entry name" value="GP_PDE_dom"/>
</dbReference>
<dbReference type="InterPro" id="IPR057506">
    <property type="entry name" value="C2_GPCPD1"/>
</dbReference>
<evidence type="ECO:0000313" key="7">
    <source>
        <dbReference type="EMBL" id="ODV95644.1"/>
    </source>
</evidence>
<dbReference type="InterPro" id="IPR002110">
    <property type="entry name" value="Ankyrin_rpt"/>
</dbReference>
<evidence type="ECO:0000256" key="4">
    <source>
        <dbReference type="SAM" id="MobiDB-lite"/>
    </source>
</evidence>
<dbReference type="InterPro" id="IPR004331">
    <property type="entry name" value="SPX_dom"/>
</dbReference>
<gene>
    <name evidence="7" type="ORF">PACTADRAFT_69139</name>
</gene>
<dbReference type="Pfam" id="PF03105">
    <property type="entry name" value="SPX"/>
    <property type="match status" value="1"/>
</dbReference>
<keyword evidence="2 3" id="KW-0040">ANK repeat</keyword>
<dbReference type="Proteomes" id="UP000094236">
    <property type="component" value="Unassembled WGS sequence"/>
</dbReference>
<dbReference type="EMBL" id="KV454014">
    <property type="protein sequence ID" value="ODV95644.1"/>
    <property type="molecule type" value="Genomic_DNA"/>
</dbReference>
<dbReference type="GO" id="GO:0016036">
    <property type="term" value="P:cellular response to phosphate starvation"/>
    <property type="evidence" value="ECO:0007669"/>
    <property type="project" value="EnsemblFungi"/>
</dbReference>
<feature type="region of interest" description="Disordered" evidence="4">
    <location>
        <begin position="209"/>
        <end position="229"/>
    </location>
</feature>
<evidence type="ECO:0000259" key="6">
    <source>
        <dbReference type="PROSITE" id="PS51704"/>
    </source>
</evidence>
<evidence type="ECO:0000256" key="1">
    <source>
        <dbReference type="ARBA" id="ARBA00022737"/>
    </source>
</evidence>
<dbReference type="InterPro" id="IPR017946">
    <property type="entry name" value="PLC-like_Pdiesterase_TIM-brl"/>
</dbReference>
<dbReference type="OrthoDB" id="1577640at2759"/>
<organism evidence="7 8">
    <name type="scientific">Pachysolen tannophilus NRRL Y-2460</name>
    <dbReference type="NCBI Taxonomy" id="669874"/>
    <lineage>
        <taxon>Eukaryota</taxon>
        <taxon>Fungi</taxon>
        <taxon>Dikarya</taxon>
        <taxon>Ascomycota</taxon>
        <taxon>Saccharomycotina</taxon>
        <taxon>Pichiomycetes</taxon>
        <taxon>Pachysolenaceae</taxon>
        <taxon>Pachysolen</taxon>
    </lineage>
</organism>
<dbReference type="CDD" id="cd14483">
    <property type="entry name" value="SPX_PHO81_NUC-2_like"/>
    <property type="match status" value="1"/>
</dbReference>
<dbReference type="GO" id="GO:0004861">
    <property type="term" value="F:cyclin-dependent protein serine/threonine kinase inhibitor activity"/>
    <property type="evidence" value="ECO:0007669"/>
    <property type="project" value="EnsemblFungi"/>
</dbReference>
<dbReference type="PROSITE" id="PS50088">
    <property type="entry name" value="ANK_REPEAT"/>
    <property type="match status" value="4"/>
</dbReference>
<dbReference type="SUPFAM" id="SSF51695">
    <property type="entry name" value="PLC-like phosphodiesterases"/>
    <property type="match status" value="1"/>
</dbReference>
<dbReference type="PANTHER" id="PTHR24198">
    <property type="entry name" value="ANKYRIN REPEAT AND PROTEIN KINASE DOMAIN-CONTAINING PROTEIN"/>
    <property type="match status" value="1"/>
</dbReference>
<dbReference type="PROSITE" id="PS51382">
    <property type="entry name" value="SPX"/>
    <property type="match status" value="1"/>
</dbReference>
<protein>
    <recommendedName>
        <fullName evidence="9">SPX domain-containing protein</fullName>
    </recommendedName>
</protein>
<dbReference type="PROSITE" id="PS50297">
    <property type="entry name" value="ANK_REP_REGION"/>
    <property type="match status" value="3"/>
</dbReference>
<proteinExistence type="predicted"/>
<feature type="repeat" description="ANK" evidence="3">
    <location>
        <begin position="389"/>
        <end position="415"/>
    </location>
</feature>
<dbReference type="PROSITE" id="PS51704">
    <property type="entry name" value="GP_PDE"/>
    <property type="match status" value="1"/>
</dbReference>
<feature type="repeat" description="ANK" evidence="3">
    <location>
        <begin position="461"/>
        <end position="493"/>
    </location>
</feature>
<dbReference type="GO" id="GO:0006796">
    <property type="term" value="P:phosphate-containing compound metabolic process"/>
    <property type="evidence" value="ECO:0007669"/>
    <property type="project" value="EnsemblFungi"/>
</dbReference>
<feature type="region of interest" description="Disordered" evidence="4">
    <location>
        <begin position="560"/>
        <end position="579"/>
    </location>
</feature>
<evidence type="ECO:0000259" key="5">
    <source>
        <dbReference type="PROSITE" id="PS51382"/>
    </source>
</evidence>
<sequence length="1142" mass="129819">MKFGKYLAARQLEFPEYSGQFINYKALKKLINSLALPSHFNDSNLDQESILKEKKGSFFFKLERELEKVNSFYLEKESELRIRLDILIEKKQKALLQGRLDNNKNSIAYLSLYDGFKKFSKDLDRLEQFVELNEIGFTKVLKKWDKRSKSHTKELYLTTAVNVQPVFHRNEIIELSDLVANNLLELEAKAEGDNIIRYSRDIENVKKIGNTSSGASGDEATSEDNRHNLSDREIDDLYSEYVTVITQLQQMQQQQYGLDYSSLNNFYNNVSKIDDIKISKIFLLSASNYKIHDDLLQDFYNRFANKIDLSIVDDLNGRNFLHESSLCKTNNMRIFLIQLCLQNEKLDPTIKDISGKTALHYSSEIGRDDILKLLIENTPHSELDSLDNDSMTPLLLAIINNKIACLKLLLDNGANPLPLQDDIRPKYLPLNVACKIGNLEIVELLLNHTNNQDHIFQPNAEGLLPLHIVANFGHHQLIPILIKYGAKINQLDKLNKWAPIFYSATEGHSQTTLKLVEYGANFNLKDEEGLKPLYYAAWEGHVGVLNVLLDAAKKEKLKAEKASAKPTEPETSLIHDRGQASVPPPVLKFNESNINNIELIPDLSLPPPIIPVRKYGHNFLEKKIFLKLNFYTGRDSIKLYKNQFLSSIPGRVTINCAQNDIIPRNLLLPILDIDKTITFQIDSLKNFQIDFELYPTFGTRLIAKTTLLSVMFNDNESRSCFSDINDNVNLVGDLVLPLFDIRLKNLGDLRFNYQIIYPYSGIPLEISEYDTYWKSTNNNSELDHSNNDKAISVTTTKRSFSFVTASSLSGEYYRIFICMLNDGTPIVCPDWRIDVGNGLKIPISNLTLSQLNNIVGDVSNLINESLTGNNNKNLLSRIYTPLDLFLEKIPINISLDLEIFYPTLYESNYSNLQIAKNAVGLNNNLNKYIDSILSIVFEHVRSSSSTKNRSRSLVFSSSNSIVCTILNWKQPNYPVFYIMNGIKVDNDSSSNNTFKKTTANGFEVLEENCLNKIKEKIVRKNLSNIINKNSNIYNNELLTQDSITRSVKLSTNFAVMNNLLGIIIPSKLIKVCPELIKNIRLRGLILVSSNDISDQDADTDLDEVDDDTKMDIDGNIARIGENDDVNGLKFNGILSFKDAIDM</sequence>